<name>A0A328NW60_9ACTN</name>
<dbReference type="GO" id="GO:0000976">
    <property type="term" value="F:transcription cis-regulatory region binding"/>
    <property type="evidence" value="ECO:0007669"/>
    <property type="project" value="TreeGrafter"/>
</dbReference>
<dbReference type="GO" id="GO:0003700">
    <property type="term" value="F:DNA-binding transcription factor activity"/>
    <property type="evidence" value="ECO:0007669"/>
    <property type="project" value="TreeGrafter"/>
</dbReference>
<dbReference type="SUPFAM" id="SSF46689">
    <property type="entry name" value="Homeodomain-like"/>
    <property type="match status" value="1"/>
</dbReference>
<evidence type="ECO:0000313" key="5">
    <source>
        <dbReference type="Proteomes" id="UP000249419"/>
    </source>
</evidence>
<evidence type="ECO:0000313" key="4">
    <source>
        <dbReference type="EMBL" id="RAO37990.1"/>
    </source>
</evidence>
<dbReference type="PANTHER" id="PTHR30055:SF200">
    <property type="entry name" value="HTH-TYPE TRANSCRIPTIONAL REPRESSOR BDCR"/>
    <property type="match status" value="1"/>
</dbReference>
<dbReference type="InterPro" id="IPR001647">
    <property type="entry name" value="HTH_TetR"/>
</dbReference>
<keyword evidence="1 2" id="KW-0238">DNA-binding</keyword>
<feature type="DNA-binding region" description="H-T-H motif" evidence="2">
    <location>
        <begin position="32"/>
        <end position="51"/>
    </location>
</feature>
<dbReference type="Proteomes" id="UP000249419">
    <property type="component" value="Unassembled WGS sequence"/>
</dbReference>
<evidence type="ECO:0000256" key="1">
    <source>
        <dbReference type="ARBA" id="ARBA00023125"/>
    </source>
</evidence>
<dbReference type="InterPro" id="IPR036271">
    <property type="entry name" value="Tet_transcr_reg_TetR-rel_C_sf"/>
</dbReference>
<dbReference type="InterPro" id="IPR009057">
    <property type="entry name" value="Homeodomain-like_sf"/>
</dbReference>
<dbReference type="PRINTS" id="PR00455">
    <property type="entry name" value="HTHTETR"/>
</dbReference>
<dbReference type="SUPFAM" id="SSF48498">
    <property type="entry name" value="Tetracyclin repressor-like, C-terminal domain"/>
    <property type="match status" value="1"/>
</dbReference>
<evidence type="ECO:0000259" key="3">
    <source>
        <dbReference type="PROSITE" id="PS50977"/>
    </source>
</evidence>
<sequence length="192" mass="20468">MPAPRTPAGSARDRILDTAFRLFYAHGPRGVGVDTVIAESGVAKATLYKHFPRKDDLVLAYLDRVDQAWFGALRAAARDAGDEPRDQLVGMFDALVGACRRDGYHGCAFINTAAESPAGGPVHARTVEHKTVVRAWVTELARQAGAAEPELLARQLTLLLDGGLASGVLDGDPAIAEAARRSARTLVDDALR</sequence>
<dbReference type="AlphaFoldDB" id="A0A328NW60"/>
<reference evidence="4 5" key="1">
    <citation type="submission" date="2018-03" db="EMBL/GenBank/DDBJ databases">
        <title>Defining the species Micromonospora saelicesensis and Micromonospora noduli under the framework of genomics.</title>
        <authorList>
            <person name="Riesco R."/>
            <person name="Trujillo M.E."/>
        </authorList>
    </citation>
    <scope>NUCLEOTIDE SEQUENCE [LARGE SCALE GENOMIC DNA]</scope>
    <source>
        <strain evidence="4 5">PSN13</strain>
    </source>
</reference>
<dbReference type="InterPro" id="IPR050109">
    <property type="entry name" value="HTH-type_TetR-like_transc_reg"/>
</dbReference>
<accession>A0A328NW60</accession>
<feature type="domain" description="HTH tetR-type" evidence="3">
    <location>
        <begin position="9"/>
        <end position="69"/>
    </location>
</feature>
<proteinExistence type="predicted"/>
<gene>
    <name evidence="4" type="ORF">PSN13_00961</name>
</gene>
<evidence type="ECO:0000256" key="2">
    <source>
        <dbReference type="PROSITE-ProRule" id="PRU00335"/>
    </source>
</evidence>
<protein>
    <recommendedName>
        <fullName evidence="3">HTH tetR-type domain-containing protein</fullName>
    </recommendedName>
</protein>
<dbReference type="EMBL" id="PYAG01000004">
    <property type="protein sequence ID" value="RAO37990.1"/>
    <property type="molecule type" value="Genomic_DNA"/>
</dbReference>
<dbReference type="RefSeq" id="WP_112674345.1">
    <property type="nucleotide sequence ID" value="NZ_PYAG01000004.1"/>
</dbReference>
<organism evidence="4 5">
    <name type="scientific">Micromonospora saelicesensis</name>
    <dbReference type="NCBI Taxonomy" id="285676"/>
    <lineage>
        <taxon>Bacteria</taxon>
        <taxon>Bacillati</taxon>
        <taxon>Actinomycetota</taxon>
        <taxon>Actinomycetes</taxon>
        <taxon>Micromonosporales</taxon>
        <taxon>Micromonosporaceae</taxon>
        <taxon>Micromonospora</taxon>
    </lineage>
</organism>
<dbReference type="PANTHER" id="PTHR30055">
    <property type="entry name" value="HTH-TYPE TRANSCRIPTIONAL REGULATOR RUTR"/>
    <property type="match status" value="1"/>
</dbReference>
<comment type="caution">
    <text evidence="4">The sequence shown here is derived from an EMBL/GenBank/DDBJ whole genome shotgun (WGS) entry which is preliminary data.</text>
</comment>
<dbReference type="PROSITE" id="PS50977">
    <property type="entry name" value="HTH_TETR_2"/>
    <property type="match status" value="1"/>
</dbReference>
<dbReference type="Gene3D" id="1.10.357.10">
    <property type="entry name" value="Tetracycline Repressor, domain 2"/>
    <property type="match status" value="1"/>
</dbReference>
<dbReference type="Pfam" id="PF00440">
    <property type="entry name" value="TetR_N"/>
    <property type="match status" value="1"/>
</dbReference>